<keyword evidence="7" id="KW-1185">Reference proteome</keyword>
<evidence type="ECO:0000256" key="3">
    <source>
        <dbReference type="ARBA" id="ARBA00023163"/>
    </source>
</evidence>
<dbReference type="Proteomes" id="UP000670475">
    <property type="component" value="Unassembled WGS sequence"/>
</dbReference>
<dbReference type="Pfam" id="PF01047">
    <property type="entry name" value="MarR"/>
    <property type="match status" value="1"/>
</dbReference>
<keyword evidence="1" id="KW-0805">Transcription regulation</keyword>
<evidence type="ECO:0000259" key="5">
    <source>
        <dbReference type="PROSITE" id="PS50995"/>
    </source>
</evidence>
<evidence type="ECO:0000256" key="4">
    <source>
        <dbReference type="SAM" id="MobiDB-lite"/>
    </source>
</evidence>
<dbReference type="InterPro" id="IPR039422">
    <property type="entry name" value="MarR/SlyA-like"/>
</dbReference>
<dbReference type="AlphaFoldDB" id="A0A940S074"/>
<dbReference type="InterPro" id="IPR011991">
    <property type="entry name" value="ArsR-like_HTH"/>
</dbReference>
<dbReference type="InterPro" id="IPR036388">
    <property type="entry name" value="WH-like_DNA-bd_sf"/>
</dbReference>
<proteinExistence type="predicted"/>
<dbReference type="GO" id="GO:0006950">
    <property type="term" value="P:response to stress"/>
    <property type="evidence" value="ECO:0007669"/>
    <property type="project" value="TreeGrafter"/>
</dbReference>
<name>A0A940S074_9ACTN</name>
<reference evidence="6" key="1">
    <citation type="submission" date="2021-03" db="EMBL/GenBank/DDBJ databases">
        <title>Whole genome sequence of Streptomyces bomunensis MMS17-BM035.</title>
        <authorList>
            <person name="Lee J.H."/>
        </authorList>
    </citation>
    <scope>NUCLEOTIDE SEQUENCE</scope>
    <source>
        <strain evidence="6">MMS17-BM035</strain>
    </source>
</reference>
<dbReference type="InterPro" id="IPR036390">
    <property type="entry name" value="WH_DNA-bd_sf"/>
</dbReference>
<comment type="caution">
    <text evidence="6">The sequence shown here is derived from an EMBL/GenBank/DDBJ whole genome shotgun (WGS) entry which is preliminary data.</text>
</comment>
<dbReference type="InterPro" id="IPR023187">
    <property type="entry name" value="Tscrpt_reg_MarR-type_CS"/>
</dbReference>
<dbReference type="PANTHER" id="PTHR33164:SF57">
    <property type="entry name" value="MARR-FAMILY TRANSCRIPTIONAL REGULATOR"/>
    <property type="match status" value="1"/>
</dbReference>
<organism evidence="6 7">
    <name type="scientific">Streptomyces montanisoli</name>
    <dbReference type="NCBI Taxonomy" id="2798581"/>
    <lineage>
        <taxon>Bacteria</taxon>
        <taxon>Bacillati</taxon>
        <taxon>Actinomycetota</taxon>
        <taxon>Actinomycetes</taxon>
        <taxon>Kitasatosporales</taxon>
        <taxon>Streptomycetaceae</taxon>
        <taxon>Streptomyces</taxon>
    </lineage>
</organism>
<protein>
    <submittedName>
        <fullName evidence="6">MarR family transcriptional regulator</fullName>
    </submittedName>
</protein>
<dbReference type="PROSITE" id="PS50995">
    <property type="entry name" value="HTH_MARR_2"/>
    <property type="match status" value="1"/>
</dbReference>
<dbReference type="InterPro" id="IPR000835">
    <property type="entry name" value="HTH_MarR-typ"/>
</dbReference>
<dbReference type="CDD" id="cd00090">
    <property type="entry name" value="HTH_ARSR"/>
    <property type="match status" value="1"/>
</dbReference>
<dbReference type="RefSeq" id="WP_209343868.1">
    <property type="nucleotide sequence ID" value="NZ_JAGIQL010000148.1"/>
</dbReference>
<feature type="domain" description="HTH marR-type" evidence="5">
    <location>
        <begin position="26"/>
        <end position="160"/>
    </location>
</feature>
<keyword evidence="2" id="KW-0238">DNA-binding</keyword>
<evidence type="ECO:0000313" key="6">
    <source>
        <dbReference type="EMBL" id="MBP0460988.1"/>
    </source>
</evidence>
<dbReference type="Gene3D" id="1.10.10.10">
    <property type="entry name" value="Winged helix-like DNA-binding domain superfamily/Winged helix DNA-binding domain"/>
    <property type="match status" value="1"/>
</dbReference>
<accession>A0A940S074</accession>
<evidence type="ECO:0000256" key="2">
    <source>
        <dbReference type="ARBA" id="ARBA00023125"/>
    </source>
</evidence>
<evidence type="ECO:0000256" key="1">
    <source>
        <dbReference type="ARBA" id="ARBA00023015"/>
    </source>
</evidence>
<dbReference type="GO" id="GO:0003677">
    <property type="term" value="F:DNA binding"/>
    <property type="evidence" value="ECO:0007669"/>
    <property type="project" value="UniProtKB-KW"/>
</dbReference>
<dbReference type="SMART" id="SM00347">
    <property type="entry name" value="HTH_MARR"/>
    <property type="match status" value="1"/>
</dbReference>
<dbReference type="PROSITE" id="PS01117">
    <property type="entry name" value="HTH_MARR_1"/>
    <property type="match status" value="1"/>
</dbReference>
<keyword evidence="3" id="KW-0804">Transcription</keyword>
<sequence length="187" mass="20963">MSGVPPQHSSGTPCSPPGGDAWTDHTSQLAEGMERLLHLFLKSRQQLLDKARKDVDWSTFLLMSAVVTQGPVRVKELAELVQSDPSTVSRHVAQLVRDGFLERHADAGDGRASLLTATGKAREAVDERKQRRNLHYDHMLRDWADSERSQLAALLSRFVDDFLTYKTELADSDWTDVRPATRKETTP</sequence>
<gene>
    <name evidence="6" type="ORF">JFN87_26495</name>
</gene>
<dbReference type="EMBL" id="JAGIQL010000148">
    <property type="protein sequence ID" value="MBP0460988.1"/>
    <property type="molecule type" value="Genomic_DNA"/>
</dbReference>
<evidence type="ECO:0000313" key="7">
    <source>
        <dbReference type="Proteomes" id="UP000670475"/>
    </source>
</evidence>
<feature type="region of interest" description="Disordered" evidence="4">
    <location>
        <begin position="1"/>
        <end position="25"/>
    </location>
</feature>
<dbReference type="PANTHER" id="PTHR33164">
    <property type="entry name" value="TRANSCRIPTIONAL REGULATOR, MARR FAMILY"/>
    <property type="match status" value="1"/>
</dbReference>
<dbReference type="GO" id="GO:0003700">
    <property type="term" value="F:DNA-binding transcription factor activity"/>
    <property type="evidence" value="ECO:0007669"/>
    <property type="project" value="InterPro"/>
</dbReference>
<dbReference type="SUPFAM" id="SSF46785">
    <property type="entry name" value="Winged helix' DNA-binding domain"/>
    <property type="match status" value="1"/>
</dbReference>